<comment type="caution">
    <text evidence="2">The sequence shown here is derived from an EMBL/GenBank/DDBJ whole genome shotgun (WGS) entry which is preliminary data.</text>
</comment>
<accession>A0A4Q0YW15</accession>
<reference evidence="2 3" key="1">
    <citation type="submission" date="2017-10" db="EMBL/GenBank/DDBJ databases">
        <title>Nyctiphanis sp. nov., isolated from the stomach of the euphausiid Nyctiphanes simplex (Hansen, 1911) in the Gulf of California.</title>
        <authorList>
            <person name="Gomez-Gil B."/>
            <person name="Aguilar-Mendez M."/>
            <person name="Lopez-Cortes A."/>
            <person name="Gomez-Gutierrez J."/>
            <person name="Roque A."/>
            <person name="Lang E."/>
            <person name="Gonzalez-Castillo A."/>
        </authorList>
    </citation>
    <scope>NUCLEOTIDE SEQUENCE [LARGE SCALE GENOMIC DNA]</scope>
    <source>
        <strain evidence="2 3">CAIM 600</strain>
    </source>
</reference>
<dbReference type="OrthoDB" id="5971591at2"/>
<keyword evidence="3" id="KW-1185">Reference proteome</keyword>
<dbReference type="RefSeq" id="WP_129120901.1">
    <property type="nucleotide sequence ID" value="NZ_PEIB01000002.1"/>
</dbReference>
<name>A0A4Q0YW15_9GAMM</name>
<protein>
    <recommendedName>
        <fullName evidence="1">DUF1521 domain-containing protein</fullName>
    </recommendedName>
</protein>
<feature type="domain" description="DUF1521" evidence="1">
    <location>
        <begin position="39"/>
        <end position="188"/>
    </location>
</feature>
<evidence type="ECO:0000313" key="3">
    <source>
        <dbReference type="Proteomes" id="UP000290287"/>
    </source>
</evidence>
<proteinExistence type="predicted"/>
<evidence type="ECO:0000259" key="1">
    <source>
        <dbReference type="Pfam" id="PF07481"/>
    </source>
</evidence>
<dbReference type="Proteomes" id="UP000290287">
    <property type="component" value="Unassembled WGS sequence"/>
</dbReference>
<sequence length="347" mass="39173">MYGNNIGNQGYNAYGFGNFGAQRSHNLFECYYGDSSTSSVTDDKSKATWENDNYEIEFTESQSSMKITNKHTGEIYRVYSDPYIGLGDKDEGGAIHHKGEFKNDSVLILDDGTRIHMDTKPKGSQTFLDTVTIFEPNKNKATQITNLLSNENDLEIKDGTIGEFHDKTGVDYDTAVRFKEAWGEEEGLYVMKHDGSFHQIKMDGTAADNKAIIAEIEQKLKDAGYPGAAGIWGSMDPAQCPQFCDWINNNWWDQICHMFGNQAGVGSFQPMPSWPMPGQNMMEQMFMQMMMQYCMQNMPMPRHQDFQPGDLWALAGGAHMYMGVQDKMQNMSGGMGQFPMMNQCFNK</sequence>
<dbReference type="Pfam" id="PF07481">
    <property type="entry name" value="DUF1521"/>
    <property type="match status" value="1"/>
</dbReference>
<gene>
    <name evidence="2" type="ORF">CS022_02170</name>
</gene>
<dbReference type="InterPro" id="IPR011086">
    <property type="entry name" value="DUF1521"/>
</dbReference>
<dbReference type="EMBL" id="PEIB01000002">
    <property type="protein sequence ID" value="RXJ74434.1"/>
    <property type="molecule type" value="Genomic_DNA"/>
</dbReference>
<organism evidence="2 3">
    <name type="scientific">Veronia nyctiphanis</name>
    <dbReference type="NCBI Taxonomy" id="1278244"/>
    <lineage>
        <taxon>Bacteria</taxon>
        <taxon>Pseudomonadati</taxon>
        <taxon>Pseudomonadota</taxon>
        <taxon>Gammaproteobacteria</taxon>
        <taxon>Vibrionales</taxon>
        <taxon>Vibrionaceae</taxon>
        <taxon>Veronia</taxon>
    </lineage>
</organism>
<dbReference type="AlphaFoldDB" id="A0A4Q0YW15"/>
<evidence type="ECO:0000313" key="2">
    <source>
        <dbReference type="EMBL" id="RXJ74434.1"/>
    </source>
</evidence>